<sequence length="1604" mass="170275">MKEQFLNLSGLTELVTYIKLCIAQHKMIIPRASFSLFPKTGDENNIYIDTSTNSIYRWNDSDKSFVLLARPPRNISISEGKNNGQITLKVDEIESNATVHGLKSAAFSNASSFATSAQGAKADSAVQSITIAPGTNNGTVKITVNGVTTDNIKVAGLGSAAFSDIAVFAPAKHTHSKSDVGLGNVDNTADIDKSVKYAGSSGSSNTVVYTALTNTDLNTLQTEGKWYYAGGGNTCTNVPVESAAFELYVGRNASGWRYQQFTVTSGEIYIRVFDSSNWGNWRKLAFTSDTVTAASSVPWSGITGKPSTFAPSSHNHTIANITDIGKASVNFANSAGCPQGFSSRTTTATWGNQTGTVVTDWHTSNGGDIAFRDNSGQLNVVIDGFFYQNEGKNLVLDSGNYSNYAATKIHTHTISNITNLQTTLDGKSNTNHTHDLNQMINTLTNGTSDPADTDYYIAQYAGGGSTTTTYHRRPHSALWNYIKSKANSVYQPKGSYAASSHTHDDRYYTESEINTKLASKSDTSHTHNYVVGSYTGNGGQQKPNYFGTNKVGFLMMNTTVNGDSNYKDWIIMDCYGGNDVGGSVALGVNRQKLAAYIMRSAAERSSWAESAELLHTLNYTSYTVTKTGSGASGTWGISISGNATTSTKLATARSINGTNFDGSGNITTATWGTARTLTIGNTGKSVNGGGNVSWSLSEIGAAASNHTHSYLPLSGGTMTGNISYRGSKATYKMIEFIDNSSDAYGNGIAIGGGGLTIIGGGESVDVVKSTSTTGGDERLILANDGAIDIYTNCQNGIDKATHITIDNTGLYSGTAAKANSVPWSGVTGKPSSYTPSSHTHTVSQISDFGTHVYDATISRTANTVLAAPNGKAGSASFRALVAADIPSITKSKITDFPSSLPASDVYAWAKASSKPSYSWGEITGKPSTFAPSSHNHSYLTLYGSRPANINFSTSTNGAGAMFHFVATSSTKTGKPPEDSNVLQMNWDNNGGWDTQFAISNGSSPHSYIRSQNNGTWGNWTTLLDSSNYNNYSPSKTGTGASGTWGINITGASGSCTGNAATASNASKVNGHTVNSDVPSGAKFTDTNTWRPLGTAANTACAGNDSRLSNARPASDVYAWAKASSKPSYSWSEITSKPSTFTPASHTHAYIPLSGGTITGSIIRSSGGSWISARNNVAVRGTATGKDSWNPVVGQATPNGYWTIGNLASNDNLAFSYTSNTNYNAGNNSATTVYLPVQEGTIITSATIGSQSVKYATSAGSAGSVAWGNVSGKPSSYTPSSHTHDDRYYTETEINTKLGAKLGAVSANGYYGMARPDGNTSDWIRTTTAGIIPYQSGGAGAGHCGLGTSSWYFSNAYIDTVNCVNASVSGHIDVGGYIQSSNLINTYFEYQSNRGTIDWRFGSATGTGDENFFGFYDAKTRKIPLALDGNFGNIYVGFNVGSYESPTAVGVYLGGQVAGNRAFIYNGDSYQGSIWIQTRLDGSWKWFSLGRVCSTALSDIRLKGNIRDTEVEDATKVIESMKIRSFERKDSHKKYKIGFIADELEQLDPNLIDGGGEVDGHPDYKSVNNLQMLAYVVKGMQELNSKVTILEQENKRLKQKLNMCN</sequence>
<comment type="caution">
    <text evidence="2">The sequence shown here is derived from an EMBL/GenBank/DDBJ whole genome shotgun (WGS) entry which is preliminary data.</text>
</comment>
<gene>
    <name evidence="2" type="ORF">G5B17_02385</name>
</gene>
<keyword evidence="3" id="KW-1185">Reference proteome</keyword>
<dbReference type="Pfam" id="PF13884">
    <property type="entry name" value="Peptidase_S74"/>
    <property type="match status" value="1"/>
</dbReference>
<proteinExistence type="predicted"/>
<dbReference type="RefSeq" id="WP_173769292.1">
    <property type="nucleotide sequence ID" value="NZ_JAAITS010000004.1"/>
</dbReference>
<protein>
    <recommendedName>
        <fullName evidence="1">Peptidase S74 domain-containing protein</fullName>
    </recommendedName>
</protein>
<dbReference type="EMBL" id="JAAITS010000004">
    <property type="protein sequence ID" value="NSG84307.1"/>
    <property type="molecule type" value="Genomic_DNA"/>
</dbReference>
<dbReference type="Pfam" id="PF12789">
    <property type="entry name" value="PTR"/>
    <property type="match status" value="3"/>
</dbReference>
<dbReference type="InterPro" id="IPR030392">
    <property type="entry name" value="S74_ICA"/>
</dbReference>
<evidence type="ECO:0000259" key="1">
    <source>
        <dbReference type="PROSITE" id="PS51688"/>
    </source>
</evidence>
<organism evidence="2 3">
    <name type="scientific">Blautia faecis</name>
    <dbReference type="NCBI Taxonomy" id="871665"/>
    <lineage>
        <taxon>Bacteria</taxon>
        <taxon>Bacillati</taxon>
        <taxon>Bacillota</taxon>
        <taxon>Clostridia</taxon>
        <taxon>Lachnospirales</taxon>
        <taxon>Lachnospiraceae</taxon>
        <taxon>Blautia</taxon>
    </lineage>
</organism>
<name>A0ABX2H3G2_9FIRM</name>
<evidence type="ECO:0000313" key="3">
    <source>
        <dbReference type="Proteomes" id="UP001644719"/>
    </source>
</evidence>
<dbReference type="PROSITE" id="PS51688">
    <property type="entry name" value="ICA"/>
    <property type="match status" value="1"/>
</dbReference>
<accession>A0ABX2H3G2</accession>
<dbReference type="Proteomes" id="UP001644719">
    <property type="component" value="Unassembled WGS sequence"/>
</dbReference>
<reference evidence="2 3" key="1">
    <citation type="journal article" date="2020" name="Cell Host Microbe">
        <title>Functional and Genomic Variation between Human-Derived Isolates of Lachnospiraceae Reveals Inter- and Intra-Species Diversity.</title>
        <authorList>
            <person name="Sorbara M.T."/>
            <person name="Littmann E.R."/>
            <person name="Fontana E."/>
            <person name="Moody T.U."/>
            <person name="Kohout C.E."/>
            <person name="Gjonbalaj M."/>
            <person name="Eaton V."/>
            <person name="Seok R."/>
            <person name="Leiner I.M."/>
            <person name="Pamer E.G."/>
        </authorList>
    </citation>
    <scope>NUCLEOTIDE SEQUENCE [LARGE SCALE GENOMIC DNA]</scope>
    <source>
        <strain evidence="2 3">MSK.17.74</strain>
    </source>
</reference>
<feature type="domain" description="Peptidase S74" evidence="1">
    <location>
        <begin position="1497"/>
        <end position="1593"/>
    </location>
</feature>
<evidence type="ECO:0000313" key="2">
    <source>
        <dbReference type="EMBL" id="NSG84307.1"/>
    </source>
</evidence>
<dbReference type="CDD" id="cd19958">
    <property type="entry name" value="pyocin_knob"/>
    <property type="match status" value="1"/>
</dbReference>